<accession>A0A1R3HWP8</accession>
<name>A0A1R3HWP8_COCAP</name>
<evidence type="ECO:0000313" key="2">
    <source>
        <dbReference type="Proteomes" id="UP000188268"/>
    </source>
</evidence>
<comment type="caution">
    <text evidence="1">The sequence shown here is derived from an EMBL/GenBank/DDBJ whole genome shotgun (WGS) entry which is preliminary data.</text>
</comment>
<keyword evidence="2" id="KW-1185">Reference proteome</keyword>
<gene>
    <name evidence="1" type="ORF">CCACVL1_16475</name>
</gene>
<organism evidence="1 2">
    <name type="scientific">Corchorus capsularis</name>
    <name type="common">Jute</name>
    <dbReference type="NCBI Taxonomy" id="210143"/>
    <lineage>
        <taxon>Eukaryota</taxon>
        <taxon>Viridiplantae</taxon>
        <taxon>Streptophyta</taxon>
        <taxon>Embryophyta</taxon>
        <taxon>Tracheophyta</taxon>
        <taxon>Spermatophyta</taxon>
        <taxon>Magnoliopsida</taxon>
        <taxon>eudicotyledons</taxon>
        <taxon>Gunneridae</taxon>
        <taxon>Pentapetalae</taxon>
        <taxon>rosids</taxon>
        <taxon>malvids</taxon>
        <taxon>Malvales</taxon>
        <taxon>Malvaceae</taxon>
        <taxon>Grewioideae</taxon>
        <taxon>Apeibeae</taxon>
        <taxon>Corchorus</taxon>
    </lineage>
</organism>
<evidence type="ECO:0000313" key="1">
    <source>
        <dbReference type="EMBL" id="OMO74782.1"/>
    </source>
</evidence>
<dbReference type="EMBL" id="AWWV01011069">
    <property type="protein sequence ID" value="OMO74782.1"/>
    <property type="molecule type" value="Genomic_DNA"/>
</dbReference>
<dbReference type="AlphaFoldDB" id="A0A1R3HWP8"/>
<proteinExistence type="predicted"/>
<dbReference type="Gramene" id="OMO74782">
    <property type="protein sequence ID" value="OMO74782"/>
    <property type="gene ID" value="CCACVL1_16475"/>
</dbReference>
<sequence length="59" mass="6880">MEGEWKGCVEKPIMLVFWGKKRRINGEKSRKREENDEIEDKVWPDLAIENSARSDGCQG</sequence>
<reference evidence="1 2" key="1">
    <citation type="submission" date="2013-09" db="EMBL/GenBank/DDBJ databases">
        <title>Corchorus capsularis genome sequencing.</title>
        <authorList>
            <person name="Alam M."/>
            <person name="Haque M.S."/>
            <person name="Islam M.S."/>
            <person name="Emdad E.M."/>
            <person name="Islam M.M."/>
            <person name="Ahmed B."/>
            <person name="Halim A."/>
            <person name="Hossen Q.M.M."/>
            <person name="Hossain M.Z."/>
            <person name="Ahmed R."/>
            <person name="Khan M.M."/>
            <person name="Islam R."/>
            <person name="Rashid M.M."/>
            <person name="Khan S.A."/>
            <person name="Rahman M.S."/>
            <person name="Alam M."/>
        </authorList>
    </citation>
    <scope>NUCLEOTIDE SEQUENCE [LARGE SCALE GENOMIC DNA]</scope>
    <source>
        <strain evidence="2">cv. CVL-1</strain>
        <tissue evidence="1">Whole seedling</tissue>
    </source>
</reference>
<dbReference type="Proteomes" id="UP000188268">
    <property type="component" value="Unassembled WGS sequence"/>
</dbReference>
<protein>
    <submittedName>
        <fullName evidence="1">Uncharacterized protein</fullName>
    </submittedName>
</protein>